<dbReference type="KEGG" id="aay:WYH_00037"/>
<dbReference type="EMBL" id="CP011452">
    <property type="protein sequence ID" value="AKH41104.1"/>
    <property type="molecule type" value="Genomic_DNA"/>
</dbReference>
<dbReference type="RefSeq" id="WP_046902212.1">
    <property type="nucleotide sequence ID" value="NZ_CP011452.2"/>
</dbReference>
<organism evidence="1 2">
    <name type="scientific">Croceibacterium atlanticum</name>
    <dbReference type="NCBI Taxonomy" id="1267766"/>
    <lineage>
        <taxon>Bacteria</taxon>
        <taxon>Pseudomonadati</taxon>
        <taxon>Pseudomonadota</taxon>
        <taxon>Alphaproteobacteria</taxon>
        <taxon>Sphingomonadales</taxon>
        <taxon>Erythrobacteraceae</taxon>
        <taxon>Croceibacterium</taxon>
    </lineage>
</organism>
<sequence length="169" mass="18586">MTVSLHAAIIPGWLQILGAGKGWLDKAASCHMNEEEVVNACLIEDMLPFKYQIKSMAVHSQGAIEGVRKGVFNPDMSEPPATLAALGEKLDAAIEFLNGVTEDEMEGFVGQDMRFEIGPKRLDFTAEEFLMSFSRPNFYFHATTAYGVLRAKGVTVGKLDYLGQLRLKA</sequence>
<dbReference type="Proteomes" id="UP000034392">
    <property type="component" value="Chromosome"/>
</dbReference>
<dbReference type="AlphaFoldDB" id="A0A0F7KNG0"/>
<evidence type="ECO:0000313" key="1">
    <source>
        <dbReference type="EMBL" id="AKH41104.1"/>
    </source>
</evidence>
<protein>
    <submittedName>
        <fullName evidence="1">Uncharacterized protein</fullName>
    </submittedName>
</protein>
<dbReference type="Gene3D" id="1.20.120.450">
    <property type="entry name" value="dinb family like domain"/>
    <property type="match status" value="1"/>
</dbReference>
<keyword evidence="2" id="KW-1185">Reference proteome</keyword>
<dbReference type="SUPFAM" id="SSF109854">
    <property type="entry name" value="DinB/YfiT-like putative metalloenzymes"/>
    <property type="match status" value="1"/>
</dbReference>
<proteinExistence type="predicted"/>
<evidence type="ECO:0000313" key="2">
    <source>
        <dbReference type="Proteomes" id="UP000034392"/>
    </source>
</evidence>
<dbReference type="InterPro" id="IPR034660">
    <property type="entry name" value="DinB/YfiT-like"/>
</dbReference>
<gene>
    <name evidence="1" type="ORF">WYH_00037</name>
</gene>
<dbReference type="OrthoDB" id="338237at2"/>
<dbReference type="PANTHER" id="PTHR36922">
    <property type="entry name" value="BLL2446 PROTEIN"/>
    <property type="match status" value="1"/>
</dbReference>
<accession>A0A0F7KNG0</accession>
<dbReference type="PATRIC" id="fig|1267766.3.peg.38"/>
<reference evidence="1" key="1">
    <citation type="submission" date="2015-05" db="EMBL/GenBank/DDBJ databases">
        <title>The complete genome of Altererythrobacter atlanticus strain 26DY36.</title>
        <authorList>
            <person name="Wu Y.-H."/>
            <person name="Cheng H."/>
            <person name="Wu X.-W."/>
        </authorList>
    </citation>
    <scope>NUCLEOTIDE SEQUENCE [LARGE SCALE GENOMIC DNA]</scope>
    <source>
        <strain evidence="1">26DY36</strain>
    </source>
</reference>
<dbReference type="STRING" id="1267766.WYH_00037"/>
<dbReference type="Pfam" id="PF09351">
    <property type="entry name" value="DUF1993"/>
    <property type="match status" value="1"/>
</dbReference>
<dbReference type="PANTHER" id="PTHR36922:SF1">
    <property type="entry name" value="DUF1993 DOMAIN-CONTAINING PROTEIN"/>
    <property type="match status" value="1"/>
</dbReference>
<dbReference type="InterPro" id="IPR018531">
    <property type="entry name" value="DUF1993"/>
</dbReference>
<name>A0A0F7KNG0_9SPHN</name>